<feature type="domain" description="Fibronectin type-III" evidence="4">
    <location>
        <begin position="620"/>
        <end position="708"/>
    </location>
</feature>
<dbReference type="Pfam" id="PF03629">
    <property type="entry name" value="SASA"/>
    <property type="match status" value="1"/>
</dbReference>
<dbReference type="EMBL" id="ABOX02000015">
    <property type="protein sequence ID" value="EEF60583.1"/>
    <property type="molecule type" value="Genomic_DNA"/>
</dbReference>
<keyword evidence="3" id="KW-0472">Membrane</keyword>
<dbReference type="Proteomes" id="UP000003688">
    <property type="component" value="Unassembled WGS sequence"/>
</dbReference>
<keyword evidence="2 5" id="KW-0378">Hydrolase</keyword>
<dbReference type="EC" id="3.1.1.53" evidence="5"/>
<evidence type="ECO:0000256" key="2">
    <source>
        <dbReference type="ARBA" id="ARBA00022801"/>
    </source>
</evidence>
<dbReference type="SUPFAM" id="SSF49265">
    <property type="entry name" value="Fibronectin type III"/>
    <property type="match status" value="1"/>
</dbReference>
<accession>B9XHK5</accession>
<evidence type="ECO:0000313" key="5">
    <source>
        <dbReference type="EMBL" id="EEF60583.1"/>
    </source>
</evidence>
<feature type="transmembrane region" description="Helical" evidence="3">
    <location>
        <begin position="48"/>
        <end position="65"/>
    </location>
</feature>
<dbReference type="Pfam" id="PF12951">
    <property type="entry name" value="PATR"/>
    <property type="match status" value="1"/>
</dbReference>
<gene>
    <name evidence="5" type="ORF">Cflav_PD6173</name>
</gene>
<evidence type="ECO:0000259" key="4">
    <source>
        <dbReference type="PROSITE" id="PS50853"/>
    </source>
</evidence>
<evidence type="ECO:0000256" key="1">
    <source>
        <dbReference type="ARBA" id="ARBA00022729"/>
    </source>
</evidence>
<dbReference type="InterPro" id="IPR039329">
    <property type="entry name" value="SIAE"/>
</dbReference>
<evidence type="ECO:0000256" key="3">
    <source>
        <dbReference type="SAM" id="Phobius"/>
    </source>
</evidence>
<evidence type="ECO:0000313" key="6">
    <source>
        <dbReference type="Proteomes" id="UP000003688"/>
    </source>
</evidence>
<dbReference type="Gene3D" id="2.60.40.10">
    <property type="entry name" value="Immunoglobulins"/>
    <property type="match status" value="1"/>
</dbReference>
<organism evidence="5 6">
    <name type="scientific">Pedosphaera parvula (strain Ellin514)</name>
    <dbReference type="NCBI Taxonomy" id="320771"/>
    <lineage>
        <taxon>Bacteria</taxon>
        <taxon>Pseudomonadati</taxon>
        <taxon>Verrucomicrobiota</taxon>
        <taxon>Pedosphaerae</taxon>
        <taxon>Pedosphaerales</taxon>
        <taxon>Pedosphaeraceae</taxon>
        <taxon>Pedosphaera</taxon>
    </lineage>
</organism>
<keyword evidence="1" id="KW-0732">Signal</keyword>
<dbReference type="GO" id="GO:0001681">
    <property type="term" value="F:sialate O-acetylesterase activity"/>
    <property type="evidence" value="ECO:0007669"/>
    <property type="project" value="UniProtKB-EC"/>
</dbReference>
<dbReference type="InterPro" id="IPR036514">
    <property type="entry name" value="SGNH_hydro_sf"/>
</dbReference>
<dbReference type="PANTHER" id="PTHR22901:SF0">
    <property type="entry name" value="SIALATE O-ACETYLESTERASE"/>
    <property type="match status" value="1"/>
</dbReference>
<comment type="caution">
    <text evidence="5">The sequence shown here is derived from an EMBL/GenBank/DDBJ whole genome shotgun (WGS) entry which is preliminary data.</text>
</comment>
<dbReference type="SUPFAM" id="SSF52266">
    <property type="entry name" value="SGNH hydrolase"/>
    <property type="match status" value="1"/>
</dbReference>
<dbReference type="Gene3D" id="3.40.50.1110">
    <property type="entry name" value="SGNH hydrolase"/>
    <property type="match status" value="1"/>
</dbReference>
<sequence length="1318" mass="134998">MISTRGSYAHGQEKLQIWPENNRDIHTSQQECCLFWERMEDSNMKPSFAFVRWLALLLVGCGLTIEANAAPLSPHRLFSSHMVLQRDADDPLWGWATPGITVTVKVYNQNAALVQTKTAVAGSDGRWQVTVGPFGLVANNAAYSLTISDGATTLTLTDVLIGDVWLCAGQSNMQFSLNEIGVTNLAAEIADSANYPAIRNFSVPFTSSLTAETNLPSGSWQGAGPSTTGGFTAAGYFTAREIYKQQHIPIGIIRSAWAGSEIKSWLDPLFVSEICDFTQPIFDQAGQTPGRDTISGPYNAMIRPLSPFRIKAVEWYQGEYNVGWPEQYSRLLPGLMSNWRSLFGQPNLPFVIIQLPNFGNTQSQAVETGSWAELREAQLKTVLNDASARLVTTIDIGNGDLHPIDKQDVGQRAAWAAANLVYGQQIVDQAPVLAGTMVSGNTIICTFTNVGAGLMAGTKTLSPLSPAQQTVGGALGGFAICGANKVFFAASAVITATNQVTVTSAGVTTPVAVRYAWGSNPPGNLYNKITDAIGAVTNGVPVGSFRSDPVNRLVVISGTGTGYYSLGSQVAITASNLTGLAFHHWSGDTNLFSTVNGSTATLAQAQEYVSVLANYQITGAPSGVMATAQPSQIALTWNPMVAVHYNVKRSGISGGPYTTVASNLVGVANYVDANVIVGTTYYYVVSAANLLGEGPNSFQVSAIPTGGVPISTNTWDANGTTGPNPVDGSGSWLTASNWWNGSANVNGHWTNSPSDSAIFGTGTAGNYTINLGGNSLFASNVVFSTSGYTLTNGTLTLSGSGTPLMVNAGVTATLKNALTTSLASTFQVSSAGTLSLAGGATLAGNTILTGGGTVDLNAGTFAGPNFVLWTQTPVTQGAATLNTARIMVGYGGNSTYTLNSAGAQATSSGGGGDSFIGRAGSAGTWELKQGTVTLTAASGDSLRVGFDGSSKGTLTVEGGVFNLGGNTLYINHGATSSGGAGTVNLSGGTLLAGAVQFGGGGTFIPGASAALNVTGGTLYVGPGGISRNALGTLASSITLSGGVIGAAGNWSSSEPMGLANGNGNITFQAADAGNNAKDIALSGGVSGTGGLIKTGSGKLTLSGANTYTGGNIINAGTLSLTTTNNVSMPYINNGGILEVRQATVGSSLAVSTLTLGSGSPQLNFDLANLGNTIAPLISGENLTLNGNATVNVFNAPSSGTSVLLTYSGTRGGAGNFVAGTVPSGAVIIDDVVGKKVSLAYPSPPVPMILTISYDGPRLNLSGTNGPTSGSYRILSSTNLADPLWISLLTNAFDAGGAFNATIPVNREAPAVFFRVTVP</sequence>
<proteinExistence type="predicted"/>
<dbReference type="InterPro" id="IPR013425">
    <property type="entry name" value="Autotrns_rpt"/>
</dbReference>
<dbReference type="PROSITE" id="PS50853">
    <property type="entry name" value="FN3"/>
    <property type="match status" value="1"/>
</dbReference>
<reference evidence="5 6" key="1">
    <citation type="journal article" date="2011" name="J. Bacteriol.">
        <title>Genome sequence of 'Pedosphaera parvula' Ellin514, an aerobic Verrucomicrobial isolate from pasture soil.</title>
        <authorList>
            <person name="Kant R."/>
            <person name="van Passel M.W."/>
            <person name="Sangwan P."/>
            <person name="Palva A."/>
            <person name="Lucas S."/>
            <person name="Copeland A."/>
            <person name="Lapidus A."/>
            <person name="Glavina Del Rio T."/>
            <person name="Dalin E."/>
            <person name="Tice H."/>
            <person name="Bruce D."/>
            <person name="Goodwin L."/>
            <person name="Pitluck S."/>
            <person name="Chertkov O."/>
            <person name="Larimer F.W."/>
            <person name="Land M.L."/>
            <person name="Hauser L."/>
            <person name="Brettin T.S."/>
            <person name="Detter J.C."/>
            <person name="Han S."/>
            <person name="de Vos W.M."/>
            <person name="Janssen P.H."/>
            <person name="Smidt H."/>
        </authorList>
    </citation>
    <scope>NUCLEOTIDE SEQUENCE [LARGE SCALE GENOMIC DNA]</scope>
    <source>
        <strain evidence="5 6">Ellin514</strain>
    </source>
</reference>
<dbReference type="InterPro" id="IPR036116">
    <property type="entry name" value="FN3_sf"/>
</dbReference>
<keyword evidence="3" id="KW-0812">Transmembrane</keyword>
<dbReference type="PANTHER" id="PTHR22901">
    <property type="entry name" value="SIALATE O-ACETYLESTERASE"/>
    <property type="match status" value="1"/>
</dbReference>
<keyword evidence="3" id="KW-1133">Transmembrane helix</keyword>
<dbReference type="InterPro" id="IPR013783">
    <property type="entry name" value="Ig-like_fold"/>
</dbReference>
<dbReference type="NCBIfam" id="TIGR02601">
    <property type="entry name" value="autotrns_rpt"/>
    <property type="match status" value="1"/>
</dbReference>
<dbReference type="GO" id="GO:0005975">
    <property type="term" value="P:carbohydrate metabolic process"/>
    <property type="evidence" value="ECO:0007669"/>
    <property type="project" value="TreeGrafter"/>
</dbReference>
<dbReference type="InterPro" id="IPR005181">
    <property type="entry name" value="SASA"/>
</dbReference>
<protein>
    <submittedName>
        <fullName evidence="5">Autotransporter-associated beta strand repeat protein</fullName>
        <ecNumber evidence="5">3.1.1.53</ecNumber>
    </submittedName>
</protein>
<name>B9XHK5_PEDPL</name>
<keyword evidence="6" id="KW-1185">Reference proteome</keyword>
<dbReference type="InterPro" id="IPR003961">
    <property type="entry name" value="FN3_dom"/>
</dbReference>
<dbReference type="CDD" id="cd00063">
    <property type="entry name" value="FN3"/>
    <property type="match status" value="1"/>
</dbReference>
<dbReference type="STRING" id="320771.Cflav_PD6173"/>